<dbReference type="Proteomes" id="UP001196413">
    <property type="component" value="Unassembled WGS sequence"/>
</dbReference>
<accession>A0AAD5RDV2</accession>
<protein>
    <submittedName>
        <fullName evidence="1">Uncharacterized protein</fullName>
    </submittedName>
</protein>
<keyword evidence="2" id="KW-1185">Reference proteome</keyword>
<evidence type="ECO:0000313" key="2">
    <source>
        <dbReference type="Proteomes" id="UP001196413"/>
    </source>
</evidence>
<organism evidence="1 2">
    <name type="scientific">Parelaphostrongylus tenuis</name>
    <name type="common">Meningeal worm</name>
    <dbReference type="NCBI Taxonomy" id="148309"/>
    <lineage>
        <taxon>Eukaryota</taxon>
        <taxon>Metazoa</taxon>
        <taxon>Ecdysozoa</taxon>
        <taxon>Nematoda</taxon>
        <taxon>Chromadorea</taxon>
        <taxon>Rhabditida</taxon>
        <taxon>Rhabditina</taxon>
        <taxon>Rhabditomorpha</taxon>
        <taxon>Strongyloidea</taxon>
        <taxon>Metastrongylidae</taxon>
        <taxon>Parelaphostrongylus</taxon>
    </lineage>
</organism>
<comment type="caution">
    <text evidence="1">The sequence shown here is derived from an EMBL/GenBank/DDBJ whole genome shotgun (WGS) entry which is preliminary data.</text>
</comment>
<proteinExistence type="predicted"/>
<sequence length="103" mass="11722">MVYAGTLEMSFWNCSQHCECSCIWKTLCNANKVFDVLESHGRSALLPDAIILTMLCQLIVRITYVPKRCQTVLNSRMDYCYAPWLTSVTEYVDVAIRSKSSAD</sequence>
<dbReference type="AlphaFoldDB" id="A0AAD5RDV2"/>
<reference evidence="1" key="1">
    <citation type="submission" date="2021-06" db="EMBL/GenBank/DDBJ databases">
        <title>Parelaphostrongylus tenuis whole genome reference sequence.</title>
        <authorList>
            <person name="Garwood T.J."/>
            <person name="Larsen P.A."/>
            <person name="Fountain-Jones N.M."/>
            <person name="Garbe J.R."/>
            <person name="Macchietto M.G."/>
            <person name="Kania S.A."/>
            <person name="Gerhold R.W."/>
            <person name="Richards J.E."/>
            <person name="Wolf T.M."/>
        </authorList>
    </citation>
    <scope>NUCLEOTIDE SEQUENCE</scope>
    <source>
        <strain evidence="1">MNPRO001-30</strain>
        <tissue evidence="1">Meninges</tissue>
    </source>
</reference>
<name>A0AAD5RDV2_PARTN</name>
<dbReference type="EMBL" id="JAHQIW010007414">
    <property type="protein sequence ID" value="KAJ1374238.1"/>
    <property type="molecule type" value="Genomic_DNA"/>
</dbReference>
<gene>
    <name evidence="1" type="ORF">KIN20_036884</name>
</gene>
<evidence type="ECO:0000313" key="1">
    <source>
        <dbReference type="EMBL" id="KAJ1374238.1"/>
    </source>
</evidence>